<protein>
    <submittedName>
        <fullName evidence="1">Uncharacterized protein</fullName>
    </submittedName>
</protein>
<name>A0A6A6QQ36_9PEZI</name>
<proteinExistence type="predicted"/>
<evidence type="ECO:0000313" key="1">
    <source>
        <dbReference type="EMBL" id="KAF2494266.1"/>
    </source>
</evidence>
<keyword evidence="2" id="KW-1185">Reference proteome</keyword>
<organism evidence="1 2">
    <name type="scientific">Lophium mytilinum</name>
    <dbReference type="NCBI Taxonomy" id="390894"/>
    <lineage>
        <taxon>Eukaryota</taxon>
        <taxon>Fungi</taxon>
        <taxon>Dikarya</taxon>
        <taxon>Ascomycota</taxon>
        <taxon>Pezizomycotina</taxon>
        <taxon>Dothideomycetes</taxon>
        <taxon>Pleosporomycetidae</taxon>
        <taxon>Mytilinidiales</taxon>
        <taxon>Mytilinidiaceae</taxon>
        <taxon>Lophium</taxon>
    </lineage>
</organism>
<gene>
    <name evidence="1" type="ORF">BU16DRAFT_69214</name>
</gene>
<dbReference type="Proteomes" id="UP000799750">
    <property type="component" value="Unassembled WGS sequence"/>
</dbReference>
<accession>A0A6A6QQ36</accession>
<evidence type="ECO:0000313" key="2">
    <source>
        <dbReference type="Proteomes" id="UP000799750"/>
    </source>
</evidence>
<dbReference type="EMBL" id="MU004191">
    <property type="protein sequence ID" value="KAF2494266.1"/>
    <property type="molecule type" value="Genomic_DNA"/>
</dbReference>
<dbReference type="AlphaFoldDB" id="A0A6A6QQ36"/>
<sequence>MSPQQPSQLALPEAYHSLRLGCALQPNTTLSSQFTPMKSSMDQIPIELLQMIVQELEDFGPYPDASSLLSGRISSSLTADECLMNKRCGLINWSKLTEESRRDILNCRQVATCFRDAAWPSFGKVIGDLLFRITKKDMKDLTEISKVEKLGPWLRSLTFGTRIFAKPIGFMRDGLDTVIDDEDMDDDDFWELAYNGDPEPDPHVYSGDLEPERWRDIISFQEFLRRSTEMLQREFMILVDAYREQYQAEVTLFESGSASSGLCEIFQALPQLTDLRIVQADSYGYRPMHIKGFLRVGQKWFFDRCIRDWLDQQSGKFRPYPGEYSEDDSGDDFGDCAIPSAENPEAWMDEYEYRAERSLRFFYRNCPEVVLPILFQALTASNKILNDLRIGLENYDYLKPEPSLSVPKTFDKLHTLRIRIDLPGVEPTTGTYFHLMLHVLRTSRCIRDFHLDIYDRLPIGFVVGTPFNDDLDRVSPNTTAIIRALRNVKGPLTRLSLIGSGGQRWRVPANDLISIFEAHSRTLKCITLQSLYVSTQWNPVLHNIVSENYAKLQYLGIDDLSYGQKIVWNPRKDVDRALLDGSSFEVVDSEGVINNSRCVS</sequence>
<reference evidence="1" key="1">
    <citation type="journal article" date="2020" name="Stud. Mycol.">
        <title>101 Dothideomycetes genomes: a test case for predicting lifestyles and emergence of pathogens.</title>
        <authorList>
            <person name="Haridas S."/>
            <person name="Albert R."/>
            <person name="Binder M."/>
            <person name="Bloem J."/>
            <person name="Labutti K."/>
            <person name="Salamov A."/>
            <person name="Andreopoulos B."/>
            <person name="Baker S."/>
            <person name="Barry K."/>
            <person name="Bills G."/>
            <person name="Bluhm B."/>
            <person name="Cannon C."/>
            <person name="Castanera R."/>
            <person name="Culley D."/>
            <person name="Daum C."/>
            <person name="Ezra D."/>
            <person name="Gonzalez J."/>
            <person name="Henrissat B."/>
            <person name="Kuo A."/>
            <person name="Liang C."/>
            <person name="Lipzen A."/>
            <person name="Lutzoni F."/>
            <person name="Magnuson J."/>
            <person name="Mondo S."/>
            <person name="Nolan M."/>
            <person name="Ohm R."/>
            <person name="Pangilinan J."/>
            <person name="Park H.-J."/>
            <person name="Ramirez L."/>
            <person name="Alfaro M."/>
            <person name="Sun H."/>
            <person name="Tritt A."/>
            <person name="Yoshinaga Y."/>
            <person name="Zwiers L.-H."/>
            <person name="Turgeon B."/>
            <person name="Goodwin S."/>
            <person name="Spatafora J."/>
            <person name="Crous P."/>
            <person name="Grigoriev I."/>
        </authorList>
    </citation>
    <scope>NUCLEOTIDE SEQUENCE</scope>
    <source>
        <strain evidence="1">CBS 269.34</strain>
    </source>
</reference>